<proteinExistence type="predicted"/>
<name>I4H1X4_MICAE</name>
<dbReference type="Proteomes" id="UP000003613">
    <property type="component" value="Unassembled WGS sequence"/>
</dbReference>
<sequence length="55" mass="6378">MRAIFYELKGNARQQKGKVNITVKELSEWIQAIQSAESQFEQFLNLLEDDDDSDS</sequence>
<gene>
    <name evidence="1" type="ORF">MICAF_1740010</name>
</gene>
<dbReference type="AlphaFoldDB" id="I4H1X4"/>
<comment type="caution">
    <text evidence="1">The sequence shown here is derived from an EMBL/GenBank/DDBJ whole genome shotgun (WGS) entry which is preliminary data.</text>
</comment>
<dbReference type="EMBL" id="CAIM01000084">
    <property type="protein sequence ID" value="CCI16048.1"/>
    <property type="molecule type" value="Genomic_DNA"/>
</dbReference>
<evidence type="ECO:0000313" key="1">
    <source>
        <dbReference type="EMBL" id="CCI16048.1"/>
    </source>
</evidence>
<evidence type="ECO:0000313" key="2">
    <source>
        <dbReference type="Proteomes" id="UP000003613"/>
    </source>
</evidence>
<reference evidence="1 2" key="1">
    <citation type="submission" date="2012-04" db="EMBL/GenBank/DDBJ databases">
        <authorList>
            <person name="Genoscope - CEA"/>
        </authorList>
    </citation>
    <scope>NUCLEOTIDE SEQUENCE [LARGE SCALE GENOMIC DNA]</scope>
    <source>
        <strain evidence="1 2">9807</strain>
    </source>
</reference>
<dbReference type="HOGENOM" id="CLU_3027167_0_0_3"/>
<dbReference type="RefSeq" id="WP_002786736.1">
    <property type="nucleotide sequence ID" value="NZ_HE973342.1"/>
</dbReference>
<organism evidence="1 2">
    <name type="scientific">Microcystis aeruginosa PCC 9807</name>
    <dbReference type="NCBI Taxonomy" id="1160283"/>
    <lineage>
        <taxon>Bacteria</taxon>
        <taxon>Bacillati</taxon>
        <taxon>Cyanobacteriota</taxon>
        <taxon>Cyanophyceae</taxon>
        <taxon>Oscillatoriophycideae</taxon>
        <taxon>Chroococcales</taxon>
        <taxon>Microcystaceae</taxon>
        <taxon>Microcystis</taxon>
    </lineage>
</organism>
<accession>I4H1X4</accession>
<protein>
    <submittedName>
        <fullName evidence="1">Uncharacterized protein</fullName>
    </submittedName>
</protein>